<protein>
    <recommendedName>
        <fullName evidence="4">ABC-2 type transporter domain-containing protein</fullName>
    </recommendedName>
</protein>
<dbReference type="EMBL" id="AGXA01000016">
    <property type="protein sequence ID" value="EKU93736.1"/>
    <property type="molecule type" value="Genomic_DNA"/>
</dbReference>
<sequence length="217" mass="24443">MKGLLIKDLLLMKNKLGQGRILLFILAYILISALVFTDLFFLLNIFLLFILMNTQTHVYVQDQESGFLEFLHITTDLSVRQTVLARFLSSGIFSLGLIVFFFLLFAGFNLLAGLFTWLEMLVIFAVLLVFSLAYILLSMPFLYLFLENGFVILLIFLAILLVLGTTLLDLLGPGFMIRLASLPTAGLVTLAVLFGLALFPLSFWLSLVILNKKMKET</sequence>
<feature type="transmembrane region" description="Helical" evidence="1">
    <location>
        <begin position="121"/>
        <end position="144"/>
    </location>
</feature>
<accession>K9ED11</accession>
<dbReference type="STRING" id="883081.HMPREF9698_00684"/>
<evidence type="ECO:0000256" key="1">
    <source>
        <dbReference type="SAM" id="Phobius"/>
    </source>
</evidence>
<gene>
    <name evidence="2" type="ORF">HMPREF9698_00684</name>
</gene>
<feature type="transmembrane region" description="Helical" evidence="1">
    <location>
        <begin position="21"/>
        <end position="51"/>
    </location>
</feature>
<dbReference type="AlphaFoldDB" id="K9ED11"/>
<proteinExistence type="predicted"/>
<reference evidence="2 3" key="1">
    <citation type="submission" date="2012-09" db="EMBL/GenBank/DDBJ databases">
        <title>The Genome Sequence of Alloiococcus otitis ATCC 51267.</title>
        <authorList>
            <consortium name="The Broad Institute Genome Sequencing Platform"/>
            <person name="Earl A."/>
            <person name="Ward D."/>
            <person name="Feldgarden M."/>
            <person name="Gevers D."/>
            <person name="Huys G."/>
            <person name="Walker B."/>
            <person name="Young S.K."/>
            <person name="Zeng Q."/>
            <person name="Gargeya S."/>
            <person name="Fitzgerald M."/>
            <person name="Haas B."/>
            <person name="Abouelleil A."/>
            <person name="Alvarado L."/>
            <person name="Arachchi H.M."/>
            <person name="Berlin A.M."/>
            <person name="Chapman S.B."/>
            <person name="Goldberg J."/>
            <person name="Griggs A."/>
            <person name="Gujja S."/>
            <person name="Hansen M."/>
            <person name="Howarth C."/>
            <person name="Imamovic A."/>
            <person name="Larimer J."/>
            <person name="McCowen C."/>
            <person name="Montmayeur A."/>
            <person name="Murphy C."/>
            <person name="Neiman D."/>
            <person name="Pearson M."/>
            <person name="Priest M."/>
            <person name="Roberts A."/>
            <person name="Saif S."/>
            <person name="Shea T."/>
            <person name="Sisk P."/>
            <person name="Sykes S."/>
            <person name="Wortman J."/>
            <person name="Nusbaum C."/>
            <person name="Birren B."/>
        </authorList>
    </citation>
    <scope>NUCLEOTIDE SEQUENCE [LARGE SCALE GENOMIC DNA]</scope>
    <source>
        <strain evidence="2 3">ATCC 51267</strain>
    </source>
</reference>
<dbReference type="Pfam" id="PF13346">
    <property type="entry name" value="ABC2_membrane_5"/>
    <property type="match status" value="1"/>
</dbReference>
<keyword evidence="1" id="KW-1133">Transmembrane helix</keyword>
<keyword evidence="3" id="KW-1185">Reference proteome</keyword>
<organism evidence="2 3">
    <name type="scientific">Alloiococcus otitis ATCC 51267</name>
    <dbReference type="NCBI Taxonomy" id="883081"/>
    <lineage>
        <taxon>Bacteria</taxon>
        <taxon>Bacillati</taxon>
        <taxon>Bacillota</taxon>
        <taxon>Bacilli</taxon>
        <taxon>Lactobacillales</taxon>
        <taxon>Carnobacteriaceae</taxon>
        <taxon>Alloiococcus</taxon>
    </lineage>
</organism>
<dbReference type="InterPro" id="IPR025699">
    <property type="entry name" value="ABC2_memb-like"/>
</dbReference>
<name>K9ED11_9LACT</name>
<dbReference type="RefSeq" id="WP_003777379.1">
    <property type="nucleotide sequence ID" value="NZ_JH992958.1"/>
</dbReference>
<feature type="transmembrane region" description="Helical" evidence="1">
    <location>
        <begin position="150"/>
        <end position="172"/>
    </location>
</feature>
<dbReference type="Proteomes" id="UP000009875">
    <property type="component" value="Unassembled WGS sequence"/>
</dbReference>
<dbReference type="eggNOG" id="ENOG5033B08">
    <property type="taxonomic scope" value="Bacteria"/>
</dbReference>
<comment type="caution">
    <text evidence="2">The sequence shown here is derived from an EMBL/GenBank/DDBJ whole genome shotgun (WGS) entry which is preliminary data.</text>
</comment>
<feature type="transmembrane region" description="Helical" evidence="1">
    <location>
        <begin position="92"/>
        <end position="114"/>
    </location>
</feature>
<keyword evidence="1" id="KW-0812">Transmembrane</keyword>
<evidence type="ECO:0008006" key="4">
    <source>
        <dbReference type="Google" id="ProtNLM"/>
    </source>
</evidence>
<evidence type="ECO:0000313" key="3">
    <source>
        <dbReference type="Proteomes" id="UP000009875"/>
    </source>
</evidence>
<evidence type="ECO:0000313" key="2">
    <source>
        <dbReference type="EMBL" id="EKU93736.1"/>
    </source>
</evidence>
<keyword evidence="1" id="KW-0472">Membrane</keyword>
<feature type="transmembrane region" description="Helical" evidence="1">
    <location>
        <begin position="184"/>
        <end position="210"/>
    </location>
</feature>
<dbReference type="HOGENOM" id="CLU_1270089_0_0_9"/>